<feature type="region of interest" description="Disordered" evidence="1">
    <location>
        <begin position="69"/>
        <end position="103"/>
    </location>
</feature>
<feature type="compositionally biased region" description="Acidic residues" evidence="1">
    <location>
        <begin position="162"/>
        <end position="173"/>
    </location>
</feature>
<feature type="compositionally biased region" description="Pro residues" evidence="1">
    <location>
        <begin position="72"/>
        <end position="81"/>
    </location>
</feature>
<evidence type="ECO:0000256" key="1">
    <source>
        <dbReference type="SAM" id="MobiDB-lite"/>
    </source>
</evidence>
<name>A0AA38H7D9_9TREE</name>
<proteinExistence type="predicted"/>
<keyword evidence="3" id="KW-1185">Reference proteome</keyword>
<protein>
    <submittedName>
        <fullName evidence="2">Uncharacterized protein</fullName>
    </submittedName>
</protein>
<evidence type="ECO:0000313" key="3">
    <source>
        <dbReference type="Proteomes" id="UP001164286"/>
    </source>
</evidence>
<dbReference type="GeneID" id="77732051"/>
<feature type="region of interest" description="Disordered" evidence="1">
    <location>
        <begin position="155"/>
        <end position="196"/>
    </location>
</feature>
<dbReference type="RefSeq" id="XP_052945320.1">
    <property type="nucleotide sequence ID" value="XM_053092846.1"/>
</dbReference>
<evidence type="ECO:0000313" key="2">
    <source>
        <dbReference type="EMBL" id="KAI9635543.1"/>
    </source>
</evidence>
<comment type="caution">
    <text evidence="2">The sequence shown here is derived from an EMBL/GenBank/DDBJ whole genome shotgun (WGS) entry which is preliminary data.</text>
</comment>
<dbReference type="AlphaFoldDB" id="A0AA38H7D9"/>
<sequence>MPKASTRSATQVQSDRRYVESLPVGELRSLARQGFWGPMKGVSKARKAELVEFVLKHTDVVGPSVDAVPSYALPPPPPPVQPASGPSHTGLTPSQAAAVAAAAMDPDRVRAMCMPLMHGVPPPKIPGKTPAQQALRHQREWAQIEAALDLEDEVYSHGSSGDWDDDEEDEGEGAVERARQKQDFHDETERRGHARVDEYWRRTDEVAKFEMALLAKGGMPPAVIEE</sequence>
<feature type="compositionally biased region" description="Basic and acidic residues" evidence="1">
    <location>
        <begin position="174"/>
        <end position="196"/>
    </location>
</feature>
<organism evidence="2 3">
    <name type="scientific">Dioszegia hungarica</name>
    <dbReference type="NCBI Taxonomy" id="4972"/>
    <lineage>
        <taxon>Eukaryota</taxon>
        <taxon>Fungi</taxon>
        <taxon>Dikarya</taxon>
        <taxon>Basidiomycota</taxon>
        <taxon>Agaricomycotina</taxon>
        <taxon>Tremellomycetes</taxon>
        <taxon>Tremellales</taxon>
        <taxon>Bulleribasidiaceae</taxon>
        <taxon>Dioszegia</taxon>
    </lineage>
</organism>
<accession>A0AA38H7D9</accession>
<gene>
    <name evidence="2" type="ORF">MKK02DRAFT_44233</name>
</gene>
<dbReference type="Proteomes" id="UP001164286">
    <property type="component" value="Unassembled WGS sequence"/>
</dbReference>
<reference evidence="2" key="1">
    <citation type="journal article" date="2022" name="G3 (Bethesda)">
        <title>High quality genome of the basidiomycete yeast Dioszegia hungarica PDD-24b-2 isolated from cloud water.</title>
        <authorList>
            <person name="Jarrige D."/>
            <person name="Haridas S."/>
            <person name="Bleykasten-Grosshans C."/>
            <person name="Joly M."/>
            <person name="Nadalig T."/>
            <person name="Sancelme M."/>
            <person name="Vuilleumier S."/>
            <person name="Grigoriev I.V."/>
            <person name="Amato P."/>
            <person name="Bringel F."/>
        </authorList>
    </citation>
    <scope>NUCLEOTIDE SEQUENCE</scope>
    <source>
        <strain evidence="2">PDD-24b-2</strain>
    </source>
</reference>
<dbReference type="EMBL" id="JAKWFO010000005">
    <property type="protein sequence ID" value="KAI9635543.1"/>
    <property type="molecule type" value="Genomic_DNA"/>
</dbReference>